<reference evidence="2" key="1">
    <citation type="journal article" date="2019" name="Int. J. Syst. Evol. Microbiol.">
        <title>The Global Catalogue of Microorganisms (GCM) 10K type strain sequencing project: providing services to taxonomists for standard genome sequencing and annotation.</title>
        <authorList>
            <consortium name="The Broad Institute Genomics Platform"/>
            <consortium name="The Broad Institute Genome Sequencing Center for Infectious Disease"/>
            <person name="Wu L."/>
            <person name="Ma J."/>
        </authorList>
    </citation>
    <scope>NUCLEOTIDE SEQUENCE [LARGE SCALE GENOMIC DNA]</scope>
    <source>
        <strain evidence="2">NBRC 104970</strain>
    </source>
</reference>
<keyword evidence="2" id="KW-1185">Reference proteome</keyword>
<comment type="caution">
    <text evidence="1">The sequence shown here is derived from an EMBL/GenBank/DDBJ whole genome shotgun (WGS) entry which is preliminary data.</text>
</comment>
<evidence type="ECO:0000313" key="1">
    <source>
        <dbReference type="EMBL" id="GLS05341.1"/>
    </source>
</evidence>
<protein>
    <submittedName>
        <fullName evidence="1">Uncharacterized protein</fullName>
    </submittedName>
</protein>
<evidence type="ECO:0000313" key="2">
    <source>
        <dbReference type="Proteomes" id="UP001156836"/>
    </source>
</evidence>
<sequence length="128" mass="15590">MKIFDLYGIKIQDGKESARLLEDILNVQFQPHQSDFWGDYFIANNENKGNYRLIQNFYAGEWHQENHKECPWLLEINDLESFDFLFSILIKKQEVKFLSRSEIESKKWMRRYLYEDGKFQIIEEVKIK</sequence>
<organism evidence="1 2">
    <name type="scientific">Chitiniphilus shinanonensis</name>
    <dbReference type="NCBI Taxonomy" id="553088"/>
    <lineage>
        <taxon>Bacteria</taxon>
        <taxon>Pseudomonadati</taxon>
        <taxon>Pseudomonadota</taxon>
        <taxon>Betaproteobacteria</taxon>
        <taxon>Neisseriales</taxon>
        <taxon>Chitinibacteraceae</taxon>
        <taxon>Chitiniphilus</taxon>
    </lineage>
</organism>
<gene>
    <name evidence="1" type="ORF">GCM10007860_24920</name>
</gene>
<name>A0ABQ6BVG3_9NEIS</name>
<proteinExistence type="predicted"/>
<dbReference type="RefSeq" id="WP_157236278.1">
    <property type="nucleotide sequence ID" value="NZ_BSOZ01000042.1"/>
</dbReference>
<dbReference type="EMBL" id="BSOZ01000042">
    <property type="protein sequence ID" value="GLS05341.1"/>
    <property type="molecule type" value="Genomic_DNA"/>
</dbReference>
<dbReference type="Proteomes" id="UP001156836">
    <property type="component" value="Unassembled WGS sequence"/>
</dbReference>
<accession>A0ABQ6BVG3</accession>